<dbReference type="RefSeq" id="WP_417923596.1">
    <property type="nucleotide sequence ID" value="NZ_JBHSFS010000013.1"/>
</dbReference>
<dbReference type="EMBL" id="JBHSFS010000013">
    <property type="protein sequence ID" value="MFC4516435.1"/>
    <property type="molecule type" value="Genomic_DNA"/>
</dbReference>
<accession>A0ABV9BQS2</accession>
<evidence type="ECO:0000313" key="3">
    <source>
        <dbReference type="Proteomes" id="UP001595990"/>
    </source>
</evidence>
<proteinExistence type="predicted"/>
<name>A0ABV9BQS2_9ACTN</name>
<feature type="region of interest" description="Disordered" evidence="1">
    <location>
        <begin position="52"/>
        <end position="118"/>
    </location>
</feature>
<evidence type="ECO:0000313" key="2">
    <source>
        <dbReference type="EMBL" id="MFC4516435.1"/>
    </source>
</evidence>
<sequence length="118" mass="12781">MPTAHEIMQRLSEIHAARTAAMQPLAEILEERQRLLDALAATEEPYRKAYEGARAGGWTTDELTGFGAEEPTGRPKRKQSRRRTSGKSLSPAPATATVQEAAQTETGHQTPVTASSPL</sequence>
<reference evidence="3" key="1">
    <citation type="journal article" date="2019" name="Int. J. Syst. Evol. Microbiol.">
        <title>The Global Catalogue of Microorganisms (GCM) 10K type strain sequencing project: providing services to taxonomists for standard genome sequencing and annotation.</title>
        <authorList>
            <consortium name="The Broad Institute Genomics Platform"/>
            <consortium name="The Broad Institute Genome Sequencing Center for Infectious Disease"/>
            <person name="Wu L."/>
            <person name="Ma J."/>
        </authorList>
    </citation>
    <scope>NUCLEOTIDE SEQUENCE [LARGE SCALE GENOMIC DNA]</scope>
    <source>
        <strain evidence="3">CECT 8064</strain>
    </source>
</reference>
<gene>
    <name evidence="2" type="ORF">ACFPEN_26325</name>
</gene>
<keyword evidence="3" id="KW-1185">Reference proteome</keyword>
<protein>
    <submittedName>
        <fullName evidence="2">Uncharacterized protein</fullName>
    </submittedName>
</protein>
<dbReference type="Proteomes" id="UP001595990">
    <property type="component" value="Unassembled WGS sequence"/>
</dbReference>
<comment type="caution">
    <text evidence="2">The sequence shown here is derived from an EMBL/GenBank/DDBJ whole genome shotgun (WGS) entry which is preliminary data.</text>
</comment>
<evidence type="ECO:0000256" key="1">
    <source>
        <dbReference type="SAM" id="MobiDB-lite"/>
    </source>
</evidence>
<feature type="compositionally biased region" description="Basic residues" evidence="1">
    <location>
        <begin position="74"/>
        <end position="85"/>
    </location>
</feature>
<organism evidence="2 3">
    <name type="scientific">Streptomyces ehimensis</name>
    <dbReference type="NCBI Taxonomy" id="68195"/>
    <lineage>
        <taxon>Bacteria</taxon>
        <taxon>Bacillati</taxon>
        <taxon>Actinomycetota</taxon>
        <taxon>Actinomycetes</taxon>
        <taxon>Kitasatosporales</taxon>
        <taxon>Streptomycetaceae</taxon>
        <taxon>Streptomyces</taxon>
    </lineage>
</organism>
<feature type="compositionally biased region" description="Polar residues" evidence="1">
    <location>
        <begin position="107"/>
        <end position="118"/>
    </location>
</feature>
<feature type="compositionally biased region" description="Low complexity" evidence="1">
    <location>
        <begin position="91"/>
        <end position="106"/>
    </location>
</feature>